<sequence>MTENSRARCGGESNGVIVISGISAAGKSTVAQALAERLDRSAHVRGDFFRRMIVGGLVNMTAEPDPEALAQLRLRYRLAAASADAYCAAGFTAIVQDIVLGEHLAEMTELITSRPLAVVVLAPDPDAVLEREQQRAKTGYGPHWQPRELDAVLRQSTARIGLWLDTSHQTVDQTVDEILKRAWTEGAVS</sequence>
<dbReference type="InterPro" id="IPR027417">
    <property type="entry name" value="P-loop_NTPase"/>
</dbReference>
<evidence type="ECO:0000313" key="2">
    <source>
        <dbReference type="Proteomes" id="UP000252914"/>
    </source>
</evidence>
<name>A0A367FDY2_9ACTN</name>
<dbReference type="GO" id="GO:0016740">
    <property type="term" value="F:transferase activity"/>
    <property type="evidence" value="ECO:0007669"/>
    <property type="project" value="UniProtKB-KW"/>
</dbReference>
<dbReference type="AlphaFoldDB" id="A0A367FDY2"/>
<protein>
    <submittedName>
        <fullName evidence="1">Phosphotransferase</fullName>
    </submittedName>
</protein>
<keyword evidence="1" id="KW-0808">Transferase</keyword>
<dbReference type="RefSeq" id="WP_114020122.1">
    <property type="nucleotide sequence ID" value="NZ_QOIN01000025.1"/>
</dbReference>
<dbReference type="EMBL" id="QOIN01000025">
    <property type="protein sequence ID" value="RCG28491.1"/>
    <property type="molecule type" value="Genomic_DNA"/>
</dbReference>
<gene>
    <name evidence="1" type="ORF">DTL70_02310</name>
</gene>
<dbReference type="Gene3D" id="3.40.50.300">
    <property type="entry name" value="P-loop containing nucleotide triphosphate hydrolases"/>
    <property type="match status" value="1"/>
</dbReference>
<evidence type="ECO:0000313" key="1">
    <source>
        <dbReference type="EMBL" id="RCG28491.1"/>
    </source>
</evidence>
<dbReference type="Pfam" id="PF13671">
    <property type="entry name" value="AAA_33"/>
    <property type="match status" value="1"/>
</dbReference>
<dbReference type="Proteomes" id="UP000252914">
    <property type="component" value="Unassembled WGS sequence"/>
</dbReference>
<organism evidence="1 2">
    <name type="scientific">Streptomyces diacarni</name>
    <dbReference type="NCBI Taxonomy" id="2800381"/>
    <lineage>
        <taxon>Bacteria</taxon>
        <taxon>Bacillati</taxon>
        <taxon>Actinomycetota</taxon>
        <taxon>Actinomycetes</taxon>
        <taxon>Kitasatosporales</taxon>
        <taxon>Streptomycetaceae</taxon>
        <taxon>Streptomyces</taxon>
    </lineage>
</organism>
<accession>A0A367FDY2</accession>
<reference evidence="1 2" key="1">
    <citation type="submission" date="2018-06" db="EMBL/GenBank/DDBJ databases">
        <title>Streptomyces reniochalinae sp. nov. and Streptomyces diacarnus sp. nov. from marine sponges.</title>
        <authorList>
            <person name="Li L."/>
        </authorList>
    </citation>
    <scope>NUCLEOTIDE SEQUENCE [LARGE SCALE GENOMIC DNA]</scope>
    <source>
        <strain evidence="1 2">LHW51701</strain>
    </source>
</reference>
<proteinExistence type="predicted"/>
<dbReference type="SUPFAM" id="SSF52540">
    <property type="entry name" value="P-loop containing nucleoside triphosphate hydrolases"/>
    <property type="match status" value="1"/>
</dbReference>
<keyword evidence="2" id="KW-1185">Reference proteome</keyword>
<comment type="caution">
    <text evidence="1">The sequence shown here is derived from an EMBL/GenBank/DDBJ whole genome shotgun (WGS) entry which is preliminary data.</text>
</comment>